<evidence type="ECO:0000313" key="5">
    <source>
        <dbReference type="EMBL" id="KAJ6643068.1"/>
    </source>
</evidence>
<name>A0A9Q0N3R0_9DIPT</name>
<reference evidence="5" key="1">
    <citation type="submission" date="2022-07" db="EMBL/GenBank/DDBJ databases">
        <authorList>
            <person name="Trinca V."/>
            <person name="Uliana J.V.C."/>
            <person name="Torres T.T."/>
            <person name="Ward R.J."/>
            <person name="Monesi N."/>
        </authorList>
    </citation>
    <scope>NUCLEOTIDE SEQUENCE</scope>
    <source>
        <strain evidence="5">HSMRA1968</strain>
        <tissue evidence="5">Whole embryos</tissue>
    </source>
</reference>
<dbReference type="SUPFAM" id="SSF81296">
    <property type="entry name" value="E set domains"/>
    <property type="match status" value="1"/>
</dbReference>
<proteinExistence type="predicted"/>
<dbReference type="InterPro" id="IPR001715">
    <property type="entry name" value="CH_dom"/>
</dbReference>
<dbReference type="CDD" id="cd21229">
    <property type="entry name" value="CH_jitterbug-like_rpt2"/>
    <property type="match status" value="1"/>
</dbReference>
<feature type="non-terminal residue" evidence="5">
    <location>
        <position position="1"/>
    </location>
</feature>
<evidence type="ECO:0000256" key="2">
    <source>
        <dbReference type="ARBA" id="ARBA00023203"/>
    </source>
</evidence>
<organism evidence="5 6">
    <name type="scientific">Pseudolycoriella hygida</name>
    <dbReference type="NCBI Taxonomy" id="35572"/>
    <lineage>
        <taxon>Eukaryota</taxon>
        <taxon>Metazoa</taxon>
        <taxon>Ecdysozoa</taxon>
        <taxon>Arthropoda</taxon>
        <taxon>Hexapoda</taxon>
        <taxon>Insecta</taxon>
        <taxon>Pterygota</taxon>
        <taxon>Neoptera</taxon>
        <taxon>Endopterygota</taxon>
        <taxon>Diptera</taxon>
        <taxon>Nematocera</taxon>
        <taxon>Sciaroidea</taxon>
        <taxon>Sciaridae</taxon>
        <taxon>Pseudolycoriella</taxon>
    </lineage>
</organism>
<dbReference type="AlphaFoldDB" id="A0A9Q0N3R0"/>
<dbReference type="InterPro" id="IPR001589">
    <property type="entry name" value="Actinin_actin-bd_CS"/>
</dbReference>
<protein>
    <submittedName>
        <fullName evidence="5">Filamin-C</fullName>
    </submittedName>
</protein>
<dbReference type="FunFam" id="1.10.418.10:FF:000068">
    <property type="entry name" value="Putative Filamin-A"/>
    <property type="match status" value="1"/>
</dbReference>
<gene>
    <name evidence="5" type="primary">Flnc</name>
    <name evidence="5" type="ORF">Bhyg_08024</name>
</gene>
<feature type="repeat" description="Filamin" evidence="3">
    <location>
        <begin position="329"/>
        <end position="408"/>
    </location>
</feature>
<sequence>MNIRGNEDLWVEIQANTFRNWVNEHLKEAGMQVSDWTTDFCDGTHLCALVENLQKKPLKPSWIRRPGNQHQFLENATIALNAVEGDGIKLETLTLLTGTSLIVRYQIGRSKFPPRKLMLAWLQAALPECKITNLTTDWNSGINLSALLDYCEPGLFPHWRNIDPSQSIRNCTTAMNIAQREFGIPKVLEPEYLASPWLDELSGMTYLSYFMKPGGPGYNATMRWVNSQIKAPVSNFTTDWNDGRVFCEIINGLGGAAPEAEKLNLHHSYWESNIKKAVDAGQSLGVKPILTPKDMANPEVEHLGIMAYAAHMQWIPPRPPLSQMLTVHLESTSGRVGEPTYFRVDIFSREIEMSSVRAFIVPPTGVPQSVKLSGNGQGVYVPDKYGMHEIVLEVGEDKLPGHFFRVLPRFLHVAPPGMAPCALGSLVEVLV</sequence>
<dbReference type="PANTHER" id="PTHR38537:SF13">
    <property type="entry name" value="JITTERBUG, ISOFORM N"/>
    <property type="match status" value="1"/>
</dbReference>
<dbReference type="EMBL" id="WJQU01000002">
    <property type="protein sequence ID" value="KAJ6643068.1"/>
    <property type="molecule type" value="Genomic_DNA"/>
</dbReference>
<dbReference type="PROSITE" id="PS00019">
    <property type="entry name" value="ACTININ_1"/>
    <property type="match status" value="1"/>
</dbReference>
<dbReference type="PANTHER" id="PTHR38537">
    <property type="entry name" value="JITTERBUG, ISOFORM N"/>
    <property type="match status" value="1"/>
</dbReference>
<keyword evidence="2" id="KW-0009">Actin-binding</keyword>
<keyword evidence="1" id="KW-0677">Repeat</keyword>
<dbReference type="SMART" id="SM00033">
    <property type="entry name" value="CH"/>
    <property type="match status" value="3"/>
</dbReference>
<dbReference type="GO" id="GO:0030036">
    <property type="term" value="P:actin cytoskeleton organization"/>
    <property type="evidence" value="ECO:0007669"/>
    <property type="project" value="InterPro"/>
</dbReference>
<dbReference type="OrthoDB" id="18740at2759"/>
<dbReference type="Proteomes" id="UP001151699">
    <property type="component" value="Chromosome B"/>
</dbReference>
<keyword evidence="6" id="KW-1185">Reference proteome</keyword>
<evidence type="ECO:0000256" key="3">
    <source>
        <dbReference type="PROSITE-ProRule" id="PRU00087"/>
    </source>
</evidence>
<dbReference type="InterPro" id="IPR044801">
    <property type="entry name" value="Filamin"/>
</dbReference>
<dbReference type="Gene3D" id="1.10.418.10">
    <property type="entry name" value="Calponin-like domain"/>
    <property type="match status" value="3"/>
</dbReference>
<evidence type="ECO:0000256" key="1">
    <source>
        <dbReference type="ARBA" id="ARBA00022737"/>
    </source>
</evidence>
<dbReference type="Pfam" id="PF00307">
    <property type="entry name" value="CH"/>
    <property type="match status" value="3"/>
</dbReference>
<dbReference type="PROSITE" id="PS50021">
    <property type="entry name" value="CH"/>
    <property type="match status" value="1"/>
</dbReference>
<evidence type="ECO:0000313" key="6">
    <source>
        <dbReference type="Proteomes" id="UP001151699"/>
    </source>
</evidence>
<dbReference type="SUPFAM" id="SSF47576">
    <property type="entry name" value="Calponin-homology domain, CH-domain"/>
    <property type="match status" value="2"/>
</dbReference>
<dbReference type="InterPro" id="IPR014756">
    <property type="entry name" value="Ig_E-set"/>
</dbReference>
<accession>A0A9Q0N3R0</accession>
<evidence type="ECO:0000259" key="4">
    <source>
        <dbReference type="PROSITE" id="PS50021"/>
    </source>
</evidence>
<dbReference type="FunFam" id="1.10.418.10:FF:000078">
    <property type="entry name" value="Putative Filamin-A"/>
    <property type="match status" value="1"/>
</dbReference>
<dbReference type="GO" id="GO:0051015">
    <property type="term" value="F:actin filament binding"/>
    <property type="evidence" value="ECO:0007669"/>
    <property type="project" value="InterPro"/>
</dbReference>
<dbReference type="CDD" id="cd21185">
    <property type="entry name" value="CH_jitterbug-like_rpt3"/>
    <property type="match status" value="1"/>
</dbReference>
<feature type="domain" description="Calponin-homology (CH)" evidence="4">
    <location>
        <begin position="112"/>
        <end position="215"/>
    </location>
</feature>
<dbReference type="PROSITE" id="PS50194">
    <property type="entry name" value="FILAMIN_REPEAT"/>
    <property type="match status" value="1"/>
</dbReference>
<dbReference type="InterPro" id="IPR017868">
    <property type="entry name" value="Filamin/ABP280_repeat-like"/>
</dbReference>
<dbReference type="InterPro" id="IPR036872">
    <property type="entry name" value="CH_dom_sf"/>
</dbReference>
<comment type="caution">
    <text evidence="5">The sequence shown here is derived from an EMBL/GenBank/DDBJ whole genome shotgun (WGS) entry which is preliminary data.</text>
</comment>